<feature type="compositionally biased region" description="Basic and acidic residues" evidence="1">
    <location>
        <begin position="64"/>
        <end position="74"/>
    </location>
</feature>
<sequence>MPLAPTNITLHLYLPHYVTPTSLSSTHTHHPTPLPALLRHSNASSDQVLHTPLHHPAPLPASLRHSDSSSDQTHHTPSQHSTPRPASYVTAQHTAPRLIITSRLLTRYATQMPLATPHTTRRHLPCYNTLTLLATTHATGRHAIRTPLTTHHASSHHSALGHLTTQIHPPRHATPTPLAMSGFRCQAPDTPSMPPHPTRHPTMHTTLAPQHNAAAPVMHASTLLNLPIVPATLPQQLPATTCTPPHHTAHTFLWVEDILS</sequence>
<dbReference type="Proteomes" id="UP001286313">
    <property type="component" value="Unassembled WGS sequence"/>
</dbReference>
<name>A0AAE1KP83_PETCI</name>
<dbReference type="EMBL" id="JAWQEG010001559">
    <property type="protein sequence ID" value="KAK3878407.1"/>
    <property type="molecule type" value="Genomic_DNA"/>
</dbReference>
<keyword evidence="3" id="KW-1185">Reference proteome</keyword>
<gene>
    <name evidence="2" type="ORF">Pcinc_016991</name>
</gene>
<accession>A0AAE1KP83</accession>
<reference evidence="2" key="1">
    <citation type="submission" date="2023-10" db="EMBL/GenBank/DDBJ databases">
        <title>Genome assemblies of two species of porcelain crab, Petrolisthes cinctipes and Petrolisthes manimaculis (Anomura: Porcellanidae).</title>
        <authorList>
            <person name="Angst P."/>
        </authorList>
    </citation>
    <scope>NUCLEOTIDE SEQUENCE</scope>
    <source>
        <strain evidence="2">PB745_01</strain>
        <tissue evidence="2">Gill</tissue>
    </source>
</reference>
<feature type="region of interest" description="Disordered" evidence="1">
    <location>
        <begin position="46"/>
        <end position="90"/>
    </location>
</feature>
<organism evidence="2 3">
    <name type="scientific">Petrolisthes cinctipes</name>
    <name type="common">Flat porcelain crab</name>
    <dbReference type="NCBI Taxonomy" id="88211"/>
    <lineage>
        <taxon>Eukaryota</taxon>
        <taxon>Metazoa</taxon>
        <taxon>Ecdysozoa</taxon>
        <taxon>Arthropoda</taxon>
        <taxon>Crustacea</taxon>
        <taxon>Multicrustacea</taxon>
        <taxon>Malacostraca</taxon>
        <taxon>Eumalacostraca</taxon>
        <taxon>Eucarida</taxon>
        <taxon>Decapoda</taxon>
        <taxon>Pleocyemata</taxon>
        <taxon>Anomura</taxon>
        <taxon>Galatheoidea</taxon>
        <taxon>Porcellanidae</taxon>
        <taxon>Petrolisthes</taxon>
    </lineage>
</organism>
<feature type="compositionally biased region" description="Low complexity" evidence="1">
    <location>
        <begin position="49"/>
        <end position="63"/>
    </location>
</feature>
<comment type="caution">
    <text evidence="2">The sequence shown here is derived from an EMBL/GenBank/DDBJ whole genome shotgun (WGS) entry which is preliminary data.</text>
</comment>
<dbReference type="AlphaFoldDB" id="A0AAE1KP83"/>
<proteinExistence type="predicted"/>
<evidence type="ECO:0000256" key="1">
    <source>
        <dbReference type="SAM" id="MobiDB-lite"/>
    </source>
</evidence>
<protein>
    <submittedName>
        <fullName evidence="2">Uncharacterized protein</fullName>
    </submittedName>
</protein>
<evidence type="ECO:0000313" key="3">
    <source>
        <dbReference type="Proteomes" id="UP001286313"/>
    </source>
</evidence>
<evidence type="ECO:0000313" key="2">
    <source>
        <dbReference type="EMBL" id="KAK3878407.1"/>
    </source>
</evidence>